<dbReference type="OrthoDB" id="8178339at2759"/>
<dbReference type="AlphaFoldDB" id="A0A6J1S5X6"/>
<dbReference type="CDD" id="cd23992">
    <property type="entry name" value="PBP_GOBP"/>
    <property type="match status" value="1"/>
</dbReference>
<keyword evidence="2" id="KW-1185">Reference proteome</keyword>
<evidence type="ECO:0000313" key="3">
    <source>
        <dbReference type="RefSeq" id="XP_026276609.1"/>
    </source>
</evidence>
<keyword evidence="1" id="KW-0732">Signal</keyword>
<dbReference type="GeneID" id="113205269"/>
<dbReference type="Gene3D" id="1.10.238.20">
    <property type="entry name" value="Pheromone/general odorant binding protein domain"/>
    <property type="match status" value="1"/>
</dbReference>
<evidence type="ECO:0000256" key="1">
    <source>
        <dbReference type="SAM" id="SignalP"/>
    </source>
</evidence>
<proteinExistence type="predicted"/>
<protein>
    <submittedName>
        <fullName evidence="3">Uncharacterized protein LOC113205269</fullName>
    </submittedName>
</protein>
<dbReference type="SMART" id="SM00708">
    <property type="entry name" value="PhBP"/>
    <property type="match status" value="1"/>
</dbReference>
<feature type="chain" id="PRO_5026741063" evidence="1">
    <location>
        <begin position="20"/>
        <end position="149"/>
    </location>
</feature>
<dbReference type="SUPFAM" id="SSF47565">
    <property type="entry name" value="Insect pheromone/odorant-binding proteins"/>
    <property type="match status" value="1"/>
</dbReference>
<dbReference type="RefSeq" id="XP_026276609.1">
    <property type="nucleotide sequence ID" value="XM_026420824.2"/>
</dbReference>
<feature type="signal peptide" evidence="1">
    <location>
        <begin position="1"/>
        <end position="19"/>
    </location>
</feature>
<gene>
    <name evidence="3" type="primary">LOC113205269</name>
</gene>
<dbReference type="InterPro" id="IPR036728">
    <property type="entry name" value="PBP_GOBP_sf"/>
</dbReference>
<dbReference type="KEGG" id="foc:113205269"/>
<reference evidence="3" key="1">
    <citation type="submission" date="2025-08" db="UniProtKB">
        <authorList>
            <consortium name="RefSeq"/>
        </authorList>
    </citation>
    <scope>IDENTIFICATION</scope>
    <source>
        <tissue evidence="3">Whole organism</tissue>
    </source>
</reference>
<dbReference type="InterPro" id="IPR006170">
    <property type="entry name" value="PBP/GOBP"/>
</dbReference>
<dbReference type="Proteomes" id="UP000504606">
    <property type="component" value="Unplaced"/>
</dbReference>
<dbReference type="Pfam" id="PF01395">
    <property type="entry name" value="PBP_GOBP"/>
    <property type="match status" value="1"/>
</dbReference>
<evidence type="ECO:0000313" key="2">
    <source>
        <dbReference type="Proteomes" id="UP000504606"/>
    </source>
</evidence>
<organism evidence="2 3">
    <name type="scientific">Frankliniella occidentalis</name>
    <name type="common">Western flower thrips</name>
    <name type="synonym">Euthrips occidentalis</name>
    <dbReference type="NCBI Taxonomy" id="133901"/>
    <lineage>
        <taxon>Eukaryota</taxon>
        <taxon>Metazoa</taxon>
        <taxon>Ecdysozoa</taxon>
        <taxon>Arthropoda</taxon>
        <taxon>Hexapoda</taxon>
        <taxon>Insecta</taxon>
        <taxon>Pterygota</taxon>
        <taxon>Neoptera</taxon>
        <taxon>Paraneoptera</taxon>
        <taxon>Thysanoptera</taxon>
        <taxon>Terebrantia</taxon>
        <taxon>Thripoidea</taxon>
        <taxon>Thripidae</taxon>
        <taxon>Frankliniella</taxon>
    </lineage>
</organism>
<dbReference type="GO" id="GO:0005549">
    <property type="term" value="F:odorant binding"/>
    <property type="evidence" value="ECO:0007669"/>
    <property type="project" value="InterPro"/>
</dbReference>
<sequence>MPSTTTVLVAAALLGLALSAPMSSEESEESVLPPEEIKMNHDACVKELGLTEADRKDPKTKDKILACMFKKDGTMTDDGQFSVEGTIANAVKVLKASPEKLALIKEMAAECKKTLADVKAPEDVLAGRIQRCFHEYAKAHKSAVTKTPA</sequence>
<accession>A0A6J1S5X6</accession>
<name>A0A6J1S5X6_FRAOC</name>